<keyword evidence="2" id="KW-1185">Reference proteome</keyword>
<dbReference type="EMBL" id="CP089984">
    <property type="protein sequence ID" value="WXB15160.1"/>
    <property type="molecule type" value="Genomic_DNA"/>
</dbReference>
<proteinExistence type="predicted"/>
<accession>A0ABZ2LXS9</accession>
<organism evidence="1 2">
    <name type="scientific">Pendulispora albinea</name>
    <dbReference type="NCBI Taxonomy" id="2741071"/>
    <lineage>
        <taxon>Bacteria</taxon>
        <taxon>Pseudomonadati</taxon>
        <taxon>Myxococcota</taxon>
        <taxon>Myxococcia</taxon>
        <taxon>Myxococcales</taxon>
        <taxon>Sorangiineae</taxon>
        <taxon>Pendulisporaceae</taxon>
        <taxon>Pendulispora</taxon>
    </lineage>
</organism>
<name>A0ABZ2LXS9_9BACT</name>
<dbReference type="Proteomes" id="UP001370348">
    <property type="component" value="Chromosome"/>
</dbReference>
<gene>
    <name evidence="1" type="ORF">LZC94_46000</name>
</gene>
<sequence>MTMQAILASAALLTVVSSARTTRADVRAQFRGEAVFSVYRGAPTFGEGTSLTATQLREYEHFRIADIGIPPTLGANVGLDVVFDDRYIVPLLGLGGGLPLGKHAPVRTSVDGSMVEVRPSSAYVFAFDLIGFGVRMKERRWMFAATFRTSVVLAGMNARVSVGREADDVALFAASPALRTDVEACRRLNPDERICLFVAPKLYEHHWLGGVSLGLRWEYGS</sequence>
<reference evidence="1 2" key="1">
    <citation type="submission" date="2021-12" db="EMBL/GenBank/DDBJ databases">
        <title>Discovery of the Pendulisporaceae a myxobacterial family with distinct sporulation behavior and unique specialized metabolism.</title>
        <authorList>
            <person name="Garcia R."/>
            <person name="Popoff A."/>
            <person name="Bader C.D."/>
            <person name="Loehr J."/>
            <person name="Walesch S."/>
            <person name="Walt C."/>
            <person name="Boldt J."/>
            <person name="Bunk B."/>
            <person name="Haeckl F.J.F.P.J."/>
            <person name="Gunesch A.P."/>
            <person name="Birkelbach J."/>
            <person name="Nuebel U."/>
            <person name="Pietschmann T."/>
            <person name="Bach T."/>
            <person name="Mueller R."/>
        </authorList>
    </citation>
    <scope>NUCLEOTIDE SEQUENCE [LARGE SCALE GENOMIC DNA]</scope>
    <source>
        <strain evidence="1 2">MSr11954</strain>
    </source>
</reference>
<protein>
    <submittedName>
        <fullName evidence="1">Uncharacterized protein</fullName>
    </submittedName>
</protein>
<evidence type="ECO:0000313" key="1">
    <source>
        <dbReference type="EMBL" id="WXB15160.1"/>
    </source>
</evidence>
<evidence type="ECO:0000313" key="2">
    <source>
        <dbReference type="Proteomes" id="UP001370348"/>
    </source>
</evidence>
<dbReference type="RefSeq" id="WP_394824785.1">
    <property type="nucleotide sequence ID" value="NZ_CP089984.1"/>
</dbReference>